<dbReference type="Proteomes" id="UP001140949">
    <property type="component" value="Unassembled WGS sequence"/>
</dbReference>
<reference evidence="1" key="2">
    <citation type="submission" date="2023-04" db="EMBL/GenBank/DDBJ databases">
        <authorList>
            <person name="Bruccoleri R.E."/>
            <person name="Oakeley E.J."/>
            <person name="Faust A.-M."/>
            <person name="Dessus-Babus S."/>
            <person name="Altorfer M."/>
            <person name="Burckhardt D."/>
            <person name="Oertli M."/>
            <person name="Naumann U."/>
            <person name="Petersen F."/>
            <person name="Wong J."/>
        </authorList>
    </citation>
    <scope>NUCLEOTIDE SEQUENCE</scope>
    <source>
        <strain evidence="1">GSM-AAB239-AS_SAM_17_03QT</strain>
        <tissue evidence="1">Leaf</tissue>
    </source>
</reference>
<sequence>MGRDGVAPAPRKSGLSVRWSRPGRVADFGDQRRRRQIWEAGRSSAWSEVRNVDRLVMAASCGHLAASQGGLGVCWR</sequence>
<accession>A0AAX6H6P3</accession>
<keyword evidence="2" id="KW-1185">Reference proteome</keyword>
<comment type="caution">
    <text evidence="1">The sequence shown here is derived from an EMBL/GenBank/DDBJ whole genome shotgun (WGS) entry which is preliminary data.</text>
</comment>
<evidence type="ECO:0000313" key="1">
    <source>
        <dbReference type="EMBL" id="KAJ6836680.1"/>
    </source>
</evidence>
<dbReference type="EMBL" id="JANAVB010011800">
    <property type="protein sequence ID" value="KAJ6836680.1"/>
    <property type="molecule type" value="Genomic_DNA"/>
</dbReference>
<proteinExistence type="predicted"/>
<gene>
    <name evidence="1" type="ORF">M6B38_324865</name>
</gene>
<dbReference type="AlphaFoldDB" id="A0AAX6H6P3"/>
<organism evidence="1 2">
    <name type="scientific">Iris pallida</name>
    <name type="common">Sweet iris</name>
    <dbReference type="NCBI Taxonomy" id="29817"/>
    <lineage>
        <taxon>Eukaryota</taxon>
        <taxon>Viridiplantae</taxon>
        <taxon>Streptophyta</taxon>
        <taxon>Embryophyta</taxon>
        <taxon>Tracheophyta</taxon>
        <taxon>Spermatophyta</taxon>
        <taxon>Magnoliopsida</taxon>
        <taxon>Liliopsida</taxon>
        <taxon>Asparagales</taxon>
        <taxon>Iridaceae</taxon>
        <taxon>Iridoideae</taxon>
        <taxon>Irideae</taxon>
        <taxon>Iris</taxon>
    </lineage>
</organism>
<evidence type="ECO:0000313" key="2">
    <source>
        <dbReference type="Proteomes" id="UP001140949"/>
    </source>
</evidence>
<name>A0AAX6H6P3_IRIPA</name>
<reference evidence="1" key="1">
    <citation type="journal article" date="2023" name="GigaByte">
        <title>Genome assembly of the bearded iris, Iris pallida Lam.</title>
        <authorList>
            <person name="Bruccoleri R.E."/>
            <person name="Oakeley E.J."/>
            <person name="Faust A.M.E."/>
            <person name="Altorfer M."/>
            <person name="Dessus-Babus S."/>
            <person name="Burckhardt D."/>
            <person name="Oertli M."/>
            <person name="Naumann U."/>
            <person name="Petersen F."/>
            <person name="Wong J."/>
        </authorList>
    </citation>
    <scope>NUCLEOTIDE SEQUENCE</scope>
    <source>
        <strain evidence="1">GSM-AAB239-AS_SAM_17_03QT</strain>
    </source>
</reference>
<protein>
    <submittedName>
        <fullName evidence="1">Extensin</fullName>
    </submittedName>
</protein>